<keyword evidence="1" id="KW-1133">Transmembrane helix</keyword>
<dbReference type="AlphaFoldDB" id="A0A5E7FMI2"/>
<organism evidence="2 3">
    <name type="scientific">Pseudomonas fluorescens</name>
    <dbReference type="NCBI Taxonomy" id="294"/>
    <lineage>
        <taxon>Bacteria</taxon>
        <taxon>Pseudomonadati</taxon>
        <taxon>Pseudomonadota</taxon>
        <taxon>Gammaproteobacteria</taxon>
        <taxon>Pseudomonadales</taxon>
        <taxon>Pseudomonadaceae</taxon>
        <taxon>Pseudomonas</taxon>
    </lineage>
</organism>
<evidence type="ECO:0000313" key="3">
    <source>
        <dbReference type="Proteomes" id="UP000379480"/>
    </source>
</evidence>
<protein>
    <submittedName>
        <fullName evidence="2">Uncharacterized protein</fullName>
    </submittedName>
</protein>
<name>A0A5E7FMI2_PSEFL</name>
<gene>
    <name evidence="2" type="ORF">PS723_05783</name>
</gene>
<sequence length="92" mass="10211">MQSEVAGAIRISYRMRDTARIGDSPYATRQSNGTLRLTVTTGTHHVFGFPILSSKRISRYARPRLLPTIFMSLSCTGSMALFTGNLECPKDK</sequence>
<evidence type="ECO:0000313" key="2">
    <source>
        <dbReference type="EMBL" id="VVO40430.1"/>
    </source>
</evidence>
<keyword evidence="1" id="KW-0472">Membrane</keyword>
<evidence type="ECO:0000256" key="1">
    <source>
        <dbReference type="SAM" id="Phobius"/>
    </source>
</evidence>
<accession>A0A5E7FMI2</accession>
<reference evidence="2 3" key="1">
    <citation type="submission" date="2019-09" db="EMBL/GenBank/DDBJ databases">
        <authorList>
            <person name="Chandra G."/>
            <person name="Truman W A."/>
        </authorList>
    </citation>
    <scope>NUCLEOTIDE SEQUENCE [LARGE SCALE GENOMIC DNA]</scope>
    <source>
        <strain evidence="2">PS723</strain>
    </source>
</reference>
<dbReference type="Proteomes" id="UP000379480">
    <property type="component" value="Unassembled WGS sequence"/>
</dbReference>
<keyword evidence="1" id="KW-0812">Transmembrane</keyword>
<feature type="transmembrane region" description="Helical" evidence="1">
    <location>
        <begin position="65"/>
        <end position="86"/>
    </location>
</feature>
<dbReference type="EMBL" id="CABVHY010000040">
    <property type="protein sequence ID" value="VVO40430.1"/>
    <property type="molecule type" value="Genomic_DNA"/>
</dbReference>
<proteinExistence type="predicted"/>